<evidence type="ECO:0000259" key="1">
    <source>
        <dbReference type="Pfam" id="PF23626"/>
    </source>
</evidence>
<reference evidence="4" key="1">
    <citation type="submission" date="2016-06" db="UniProtKB">
        <authorList>
            <consortium name="WormBaseParasite"/>
        </authorList>
    </citation>
    <scope>IDENTIFICATION</scope>
</reference>
<proteinExistence type="predicted"/>
<dbReference type="InterPro" id="IPR055352">
    <property type="entry name" value="CCD_aECM"/>
</dbReference>
<dbReference type="EMBL" id="UYRT01000017">
    <property type="protein sequence ID" value="VDK27107.1"/>
    <property type="molecule type" value="Genomic_DNA"/>
</dbReference>
<organism evidence="4">
    <name type="scientific">Gongylonema pulchrum</name>
    <dbReference type="NCBI Taxonomy" id="637853"/>
    <lineage>
        <taxon>Eukaryota</taxon>
        <taxon>Metazoa</taxon>
        <taxon>Ecdysozoa</taxon>
        <taxon>Nematoda</taxon>
        <taxon>Chromadorea</taxon>
        <taxon>Rhabditida</taxon>
        <taxon>Spirurina</taxon>
        <taxon>Spiruromorpha</taxon>
        <taxon>Spiruroidea</taxon>
        <taxon>Gongylonematidae</taxon>
        <taxon>Gongylonema</taxon>
    </lineage>
</organism>
<evidence type="ECO:0000313" key="3">
    <source>
        <dbReference type="Proteomes" id="UP000271098"/>
    </source>
</evidence>
<protein>
    <submittedName>
        <fullName evidence="4">CX9C domain-containing protein</fullName>
    </submittedName>
</protein>
<dbReference type="AlphaFoldDB" id="A0A183CU85"/>
<reference evidence="2 3" key="2">
    <citation type="submission" date="2018-11" db="EMBL/GenBank/DDBJ databases">
        <authorList>
            <consortium name="Pathogen Informatics"/>
        </authorList>
    </citation>
    <scope>NUCLEOTIDE SEQUENCE [LARGE SCALE GENOMIC DNA]</scope>
</reference>
<dbReference type="PANTHER" id="PTHR37435">
    <property type="entry name" value="PROTEIN CBG14344"/>
    <property type="match status" value="1"/>
</dbReference>
<dbReference type="WBParaSite" id="GPUH_0000002501-mRNA-1">
    <property type="protein sequence ID" value="GPUH_0000002501-mRNA-1"/>
    <property type="gene ID" value="GPUH_0000002501"/>
</dbReference>
<sequence>MADPVEWFRTNCPFAHLYFPNASCARIQQLFESCVH</sequence>
<evidence type="ECO:0000313" key="2">
    <source>
        <dbReference type="EMBL" id="VDK27107.1"/>
    </source>
</evidence>
<dbReference type="Proteomes" id="UP000271098">
    <property type="component" value="Unassembled WGS sequence"/>
</dbReference>
<keyword evidence="3" id="KW-1185">Reference proteome</keyword>
<dbReference type="OrthoDB" id="5778813at2759"/>
<feature type="domain" description="aECM cysteine-cradle" evidence="1">
    <location>
        <begin position="2"/>
        <end position="34"/>
    </location>
</feature>
<gene>
    <name evidence="2" type="ORF">GPUH_LOCUS26</name>
</gene>
<name>A0A183CU85_9BILA</name>
<accession>A0A183CU85</accession>
<dbReference type="Pfam" id="PF23626">
    <property type="entry name" value="CCD_aECM"/>
    <property type="match status" value="1"/>
</dbReference>
<evidence type="ECO:0000313" key="4">
    <source>
        <dbReference type="WBParaSite" id="GPUH_0000002501-mRNA-1"/>
    </source>
</evidence>